<gene>
    <name evidence="2" type="ORF">GQ55_8G129400</name>
</gene>
<evidence type="ECO:0000313" key="2">
    <source>
        <dbReference type="EMBL" id="PUZ44694.1"/>
    </source>
</evidence>
<dbReference type="Proteomes" id="UP000244336">
    <property type="component" value="Chromosome 8"/>
</dbReference>
<evidence type="ECO:0000313" key="3">
    <source>
        <dbReference type="Proteomes" id="UP000244336"/>
    </source>
</evidence>
<feature type="compositionally biased region" description="Low complexity" evidence="1">
    <location>
        <begin position="34"/>
        <end position="60"/>
    </location>
</feature>
<proteinExistence type="predicted"/>
<sequence length="140" mass="14200">MGLAVARRLHQNALSSGAGVGHYRRSAVGGEGAQVAASSSGGSAGSGAVVAAASSTASEASGRRPGATAPAASRMAHWSPEKLGELLTQETTQMASTKVARKRRTNIKGNQQIASHLTLQIGDVFTSLSLAQCLELLITC</sequence>
<dbReference type="AlphaFoldDB" id="A0A2T7CMZ2"/>
<protein>
    <submittedName>
        <fullName evidence="2">Uncharacterized protein</fullName>
    </submittedName>
</protein>
<dbReference type="Gramene" id="PUZ44694">
    <property type="protein sequence ID" value="PUZ44694"/>
    <property type="gene ID" value="GQ55_8G129400"/>
</dbReference>
<organism evidence="2 3">
    <name type="scientific">Panicum hallii var. hallii</name>
    <dbReference type="NCBI Taxonomy" id="1504633"/>
    <lineage>
        <taxon>Eukaryota</taxon>
        <taxon>Viridiplantae</taxon>
        <taxon>Streptophyta</taxon>
        <taxon>Embryophyta</taxon>
        <taxon>Tracheophyta</taxon>
        <taxon>Spermatophyta</taxon>
        <taxon>Magnoliopsida</taxon>
        <taxon>Liliopsida</taxon>
        <taxon>Poales</taxon>
        <taxon>Poaceae</taxon>
        <taxon>PACMAD clade</taxon>
        <taxon>Panicoideae</taxon>
        <taxon>Panicodae</taxon>
        <taxon>Paniceae</taxon>
        <taxon>Panicinae</taxon>
        <taxon>Panicum</taxon>
        <taxon>Panicum sect. Panicum</taxon>
    </lineage>
</organism>
<evidence type="ECO:0000256" key="1">
    <source>
        <dbReference type="SAM" id="MobiDB-lite"/>
    </source>
</evidence>
<dbReference type="EMBL" id="CM009756">
    <property type="protein sequence ID" value="PUZ44694.1"/>
    <property type="molecule type" value="Genomic_DNA"/>
</dbReference>
<accession>A0A2T7CMZ2</accession>
<keyword evidence="3" id="KW-1185">Reference proteome</keyword>
<reference evidence="2 3" key="1">
    <citation type="submission" date="2018-04" db="EMBL/GenBank/DDBJ databases">
        <title>WGS assembly of Panicum hallii var. hallii HAL2.</title>
        <authorList>
            <person name="Lovell J."/>
            <person name="Jenkins J."/>
            <person name="Lowry D."/>
            <person name="Mamidi S."/>
            <person name="Sreedasyam A."/>
            <person name="Weng X."/>
            <person name="Barry K."/>
            <person name="Bonette J."/>
            <person name="Campitelli B."/>
            <person name="Daum C."/>
            <person name="Gordon S."/>
            <person name="Gould B."/>
            <person name="Lipzen A."/>
            <person name="MacQueen A."/>
            <person name="Palacio-Mejia J."/>
            <person name="Plott C."/>
            <person name="Shakirov E."/>
            <person name="Shu S."/>
            <person name="Yoshinaga Y."/>
            <person name="Zane M."/>
            <person name="Rokhsar D."/>
            <person name="Grimwood J."/>
            <person name="Schmutz J."/>
            <person name="Juenger T."/>
        </authorList>
    </citation>
    <scope>NUCLEOTIDE SEQUENCE [LARGE SCALE GENOMIC DNA]</scope>
    <source>
        <strain evidence="3">cv. HAL2</strain>
    </source>
</reference>
<name>A0A2T7CMZ2_9POAL</name>
<feature type="region of interest" description="Disordered" evidence="1">
    <location>
        <begin position="34"/>
        <end position="78"/>
    </location>
</feature>